<organism evidence="1 2">
    <name type="scientific">Echinicola jeungdonensis</name>
    <dbReference type="NCBI Taxonomy" id="709343"/>
    <lineage>
        <taxon>Bacteria</taxon>
        <taxon>Pseudomonadati</taxon>
        <taxon>Bacteroidota</taxon>
        <taxon>Cytophagia</taxon>
        <taxon>Cytophagales</taxon>
        <taxon>Cyclobacteriaceae</taxon>
        <taxon>Echinicola</taxon>
    </lineage>
</organism>
<comment type="caution">
    <text evidence="1">The sequence shown here is derived from an EMBL/GenBank/DDBJ whole genome shotgun (WGS) entry which is preliminary data.</text>
</comment>
<accession>A0ABV5J649</accession>
<keyword evidence="2" id="KW-1185">Reference proteome</keyword>
<sequence>MSIVKIISKENIKDLKFTSKEVLLDKESREKRMRNLLRGLALGNVLHGKVKITFETEDAKLYLVDTTIWAVSQEFINLKGNITIPVNAILGLDLKY</sequence>
<evidence type="ECO:0000313" key="2">
    <source>
        <dbReference type="Proteomes" id="UP001589654"/>
    </source>
</evidence>
<name>A0ABV5J649_9BACT</name>
<dbReference type="RefSeq" id="WP_290246463.1">
    <property type="nucleotide sequence ID" value="NZ_JAUFQT010000001.1"/>
</dbReference>
<gene>
    <name evidence="1" type="ORF">ACFFUR_10715</name>
</gene>
<evidence type="ECO:0000313" key="1">
    <source>
        <dbReference type="EMBL" id="MFB9212277.1"/>
    </source>
</evidence>
<dbReference type="EMBL" id="JBHMEW010000059">
    <property type="protein sequence ID" value="MFB9212277.1"/>
    <property type="molecule type" value="Genomic_DNA"/>
</dbReference>
<dbReference type="Proteomes" id="UP001589654">
    <property type="component" value="Unassembled WGS sequence"/>
</dbReference>
<protein>
    <submittedName>
        <fullName evidence="1">Uncharacterized protein</fullName>
    </submittedName>
</protein>
<proteinExistence type="predicted"/>
<reference evidence="1 2" key="1">
    <citation type="submission" date="2024-09" db="EMBL/GenBank/DDBJ databases">
        <authorList>
            <person name="Sun Q."/>
            <person name="Mori K."/>
        </authorList>
    </citation>
    <scope>NUCLEOTIDE SEQUENCE [LARGE SCALE GENOMIC DNA]</scope>
    <source>
        <strain evidence="1 2">CECT 7682</strain>
    </source>
</reference>